<dbReference type="SUPFAM" id="SSF54427">
    <property type="entry name" value="NTF2-like"/>
    <property type="match status" value="1"/>
</dbReference>
<keyword evidence="2" id="KW-1185">Reference proteome</keyword>
<dbReference type="InterPro" id="IPR032710">
    <property type="entry name" value="NTF2-like_dom_sf"/>
</dbReference>
<dbReference type="Gene3D" id="3.10.450.50">
    <property type="match status" value="1"/>
</dbReference>
<gene>
    <name evidence="1" type="ORF">FHS94_001785</name>
</gene>
<comment type="caution">
    <text evidence="1">The sequence shown here is derived from an EMBL/GenBank/DDBJ whole genome shotgun (WGS) entry which is preliminary data.</text>
</comment>
<sequence>MDDDRLWSFEQSLWTEGPDNYREKVDDQVVMVLPQPPYVYVGQAAIEAVASTPVWESAELTDRQVTRPQEGLIVIGYHVRAERDGHAGYEAHCTSVIRRLDHEVWRVVQHQQTPLLAANADQK</sequence>
<dbReference type="RefSeq" id="WP_184056772.1">
    <property type="nucleotide sequence ID" value="NZ_JACIJK010000005.1"/>
</dbReference>
<name>A0A7W9BDG8_9SPHN</name>
<evidence type="ECO:0000313" key="2">
    <source>
        <dbReference type="Proteomes" id="UP000546200"/>
    </source>
</evidence>
<evidence type="ECO:0008006" key="3">
    <source>
        <dbReference type="Google" id="ProtNLM"/>
    </source>
</evidence>
<dbReference type="Proteomes" id="UP000546200">
    <property type="component" value="Unassembled WGS sequence"/>
</dbReference>
<organism evidence="1 2">
    <name type="scientific">Sphingomonas aerophila</name>
    <dbReference type="NCBI Taxonomy" id="1344948"/>
    <lineage>
        <taxon>Bacteria</taxon>
        <taxon>Pseudomonadati</taxon>
        <taxon>Pseudomonadota</taxon>
        <taxon>Alphaproteobacteria</taxon>
        <taxon>Sphingomonadales</taxon>
        <taxon>Sphingomonadaceae</taxon>
        <taxon>Sphingomonas</taxon>
    </lineage>
</organism>
<dbReference type="AlphaFoldDB" id="A0A7W9BDG8"/>
<proteinExistence type="predicted"/>
<evidence type="ECO:0000313" key="1">
    <source>
        <dbReference type="EMBL" id="MBB5714944.1"/>
    </source>
</evidence>
<accession>A0A7W9BDG8</accession>
<reference evidence="1 2" key="1">
    <citation type="submission" date="2020-08" db="EMBL/GenBank/DDBJ databases">
        <title>Genomic Encyclopedia of Type Strains, Phase IV (KMG-IV): sequencing the most valuable type-strain genomes for metagenomic binning, comparative biology and taxonomic classification.</title>
        <authorList>
            <person name="Goeker M."/>
        </authorList>
    </citation>
    <scope>NUCLEOTIDE SEQUENCE [LARGE SCALE GENOMIC DNA]</scope>
    <source>
        <strain evidence="1 2">DSM 100044</strain>
    </source>
</reference>
<dbReference type="EMBL" id="JACIJK010000005">
    <property type="protein sequence ID" value="MBB5714944.1"/>
    <property type="molecule type" value="Genomic_DNA"/>
</dbReference>
<protein>
    <recommendedName>
        <fullName evidence="3">DUF4440 domain-containing protein</fullName>
    </recommendedName>
</protein>